<feature type="region of interest" description="Disordered" evidence="6">
    <location>
        <begin position="180"/>
        <end position="210"/>
    </location>
</feature>
<keyword evidence="3 5" id="KW-0863">Zinc-finger</keyword>
<feature type="region of interest" description="Disordered" evidence="6">
    <location>
        <begin position="503"/>
        <end position="522"/>
    </location>
</feature>
<feature type="region of interest" description="Disordered" evidence="6">
    <location>
        <begin position="295"/>
        <end position="322"/>
    </location>
</feature>
<dbReference type="PANTHER" id="PTHR24403:SF67">
    <property type="entry name" value="FI01116P-RELATED"/>
    <property type="match status" value="1"/>
</dbReference>
<dbReference type="InterPro" id="IPR013087">
    <property type="entry name" value="Znf_C2H2_type"/>
</dbReference>
<dbReference type="GO" id="GO:0005634">
    <property type="term" value="C:nucleus"/>
    <property type="evidence" value="ECO:0007669"/>
    <property type="project" value="TreeGrafter"/>
</dbReference>
<keyword evidence="1" id="KW-0479">Metal-binding</keyword>
<organism evidence="8 9">
    <name type="scientific">Merluccius polli</name>
    <name type="common">Benguela hake</name>
    <name type="synonym">Merluccius cadenati</name>
    <dbReference type="NCBI Taxonomy" id="89951"/>
    <lineage>
        <taxon>Eukaryota</taxon>
        <taxon>Metazoa</taxon>
        <taxon>Chordata</taxon>
        <taxon>Craniata</taxon>
        <taxon>Vertebrata</taxon>
        <taxon>Euteleostomi</taxon>
        <taxon>Actinopterygii</taxon>
        <taxon>Neopterygii</taxon>
        <taxon>Teleostei</taxon>
        <taxon>Neoteleostei</taxon>
        <taxon>Acanthomorphata</taxon>
        <taxon>Zeiogadaria</taxon>
        <taxon>Gadariae</taxon>
        <taxon>Gadiformes</taxon>
        <taxon>Gadoidei</taxon>
        <taxon>Merlucciidae</taxon>
        <taxon>Merluccius</taxon>
    </lineage>
</organism>
<feature type="compositionally biased region" description="Polar residues" evidence="6">
    <location>
        <begin position="878"/>
        <end position="887"/>
    </location>
</feature>
<dbReference type="InterPro" id="IPR059059">
    <property type="entry name" value="Znf-C2H2_7th_ZNF462"/>
</dbReference>
<feature type="region of interest" description="Disordered" evidence="6">
    <location>
        <begin position="791"/>
        <end position="814"/>
    </location>
</feature>
<feature type="region of interest" description="Disordered" evidence="6">
    <location>
        <begin position="1289"/>
        <end position="1309"/>
    </location>
</feature>
<dbReference type="InterPro" id="IPR036236">
    <property type="entry name" value="Znf_C2H2_sf"/>
</dbReference>
<name>A0AA47MNV6_MERPO</name>
<dbReference type="GO" id="GO:0045944">
    <property type="term" value="P:positive regulation of transcription by RNA polymerase II"/>
    <property type="evidence" value="ECO:0007669"/>
    <property type="project" value="TreeGrafter"/>
</dbReference>
<dbReference type="InterPro" id="IPR050688">
    <property type="entry name" value="Zinc_finger/UBP_domain"/>
</dbReference>
<feature type="domain" description="C2H2-type" evidence="7">
    <location>
        <begin position="1242"/>
        <end position="1269"/>
    </location>
</feature>
<dbReference type="SUPFAM" id="SSF57667">
    <property type="entry name" value="beta-beta-alpha zinc fingers"/>
    <property type="match status" value="1"/>
</dbReference>
<feature type="compositionally biased region" description="Low complexity" evidence="6">
    <location>
        <begin position="888"/>
        <end position="902"/>
    </location>
</feature>
<feature type="region of interest" description="Disordered" evidence="6">
    <location>
        <begin position="1393"/>
        <end position="1439"/>
    </location>
</feature>
<feature type="domain" description="C2H2-type" evidence="7">
    <location>
        <begin position="1312"/>
        <end position="1339"/>
    </location>
</feature>
<evidence type="ECO:0000313" key="8">
    <source>
        <dbReference type="EMBL" id="KAK0143469.1"/>
    </source>
</evidence>
<dbReference type="InterPro" id="IPR057831">
    <property type="entry name" value="Znf_C2H2_ZNF462_1st"/>
</dbReference>
<feature type="compositionally biased region" description="Polar residues" evidence="6">
    <location>
        <begin position="306"/>
        <end position="322"/>
    </location>
</feature>
<dbReference type="PANTHER" id="PTHR24403">
    <property type="entry name" value="ZINC FINGER PROTEIN"/>
    <property type="match status" value="1"/>
</dbReference>
<dbReference type="Proteomes" id="UP001174136">
    <property type="component" value="Unassembled WGS sequence"/>
</dbReference>
<feature type="compositionally biased region" description="Polar residues" evidence="6">
    <location>
        <begin position="1428"/>
        <end position="1437"/>
    </location>
</feature>
<evidence type="ECO:0000256" key="4">
    <source>
        <dbReference type="ARBA" id="ARBA00022833"/>
    </source>
</evidence>
<sequence length="1470" mass="163772">MFFVDSRCFFNIESLLNLQSPIDSRRISGKSGQLTANHHVVPRQTQVQSYQCSHCVLIFTSKLVLLEHMGKVHDLGLCDGLRQATALPVDNAGQQHMKPKNDHPGDNCASALQPEENKLNVMPDVLSKLNASKQVAVEKGNSRIAEPTSKDKVVTDLAGPKRSRKITPYLTASSVPNVKSPSFRVTSPDKKQAANTAKKTLISRKSGPAPYQNNDCGSIKSYCLPSELNIQLPPDRTKRVLDNYVTPSPKKPKLGLIKIELPTFPPRKSHFPDSSRLMLEFSDGEEDHKLPKEEINQEEHHGNADISPTKQMEANPSKRNPTSNAVQAELYKCDACTFGHKSVVAMLVHYQKQHPTLGVTLKQIKQSRCFVADQKPLVLPETSSEFLSMDAPNQDDKPMASSDNNASSEKTKDKSKLTTEENVSAVNPKDVPDTPQKQHKVSTDAGSPSSVCNDSNPTLILSHQKNQRGIVNSSPREVKPPDATEPGEAEKSPMVFRTRISKKLPTSGPLAGDCEQKKPVEDQLSHGKRVEKLFFCPECNYANCFLKAVLIHCRKKHKQKSRKTTANTISIHTASIRRRMKKSQNNNVPALSSGLPLPILQGEKDMFFCHLCNYRHNLLRRILDHQKVAHPEIGKAKKQVLAYTAEVYERPCEEQLKFEANQIVSVAPASPLQSEIENVQTSLPGNSIPVSKMTEMKKTHPFICHKCAYTTSSVYLIKRHLSRRHLIHQTTAITLRKAFDKGFIKEGYYCQWCCFSDKKAAGVYEHCKEMHRSKHNSITHIINHLHVAPKDATSKTPNDIGSPTPSQGSGSKDPKTYSCQICSFKGSSYKGIINHNSKVHPGSVREKGSVFVGISSGDDDEISHALEADGHHEVPASLDNSIPASQAPQELEPSPSLSPLDTPSSESYMCQFCSALFTTRHGLKIHYGMKHIDKWQSQELHFDNHAVTPSDMVSALIYKCPWCRYVHTTEQGVLTHCLKKHSTKKVRAQGLESVEALVPQGCNGKQTTLSHHSGRHRIGGYLCQLCKEVHHSVAKFKMHFKNRHSNSVPSVLKPAKYAIAKQLLSKYYGAQGSGLQKSSLIKNQPGLMKCLFCKYVSKSKNAFNNHVKVCMENKKMRHVFKCSSCSYVTLTGRYLRKHYRARHGTQVNAPAMEYTDVGYNCRLCPYVSSKSMYLVSHYTKAHGIEAPEVFQNNNSIQCRKCNKLMFFSSYNRLSIHYTSFHRTHFKMDFKVLLSKKSAVAGYKCQHCSLKLETIKELCCHLQNHQEQKTKTVKKSCVAVTTSIQCNGKGLSPKLQTSPNPEAEGEPRGAKAQACKHCGRSFTSLVGLRVHERSHEAVAALQDTGPVAWSEDVFDSFTRFRPGTLKPFQCRICGYRTSLMGLLKSHIMKKHLDELPDTNAGPSASVVEEESSPKVADDPPAAPPDPQKDNSFSPLRTTETSKRKLPVFSLKSPSWAAGETWQCNLVGSVEI</sequence>
<dbReference type="InterPro" id="IPR059058">
    <property type="entry name" value="Znf-C2H2_ZNF462"/>
</dbReference>
<evidence type="ECO:0000256" key="2">
    <source>
        <dbReference type="ARBA" id="ARBA00022737"/>
    </source>
</evidence>
<evidence type="ECO:0000313" key="9">
    <source>
        <dbReference type="Proteomes" id="UP001174136"/>
    </source>
</evidence>
<dbReference type="Gene3D" id="3.30.160.60">
    <property type="entry name" value="Classic Zinc Finger"/>
    <property type="match status" value="2"/>
</dbReference>
<dbReference type="SMART" id="SM00355">
    <property type="entry name" value="ZnF_C2H2"/>
    <property type="match status" value="17"/>
</dbReference>
<dbReference type="Pfam" id="PF23225">
    <property type="entry name" value="zf-C2H2_7th_ZNF462"/>
    <property type="match status" value="1"/>
</dbReference>
<feature type="region of interest" description="Disordered" evidence="6">
    <location>
        <begin position="382"/>
        <end position="496"/>
    </location>
</feature>
<comment type="caution">
    <text evidence="8">The sequence shown here is derived from an EMBL/GenBank/DDBJ whole genome shotgun (WGS) entry which is preliminary data.</text>
</comment>
<protein>
    <submittedName>
        <fullName evidence="8">Zinc finger protein 462</fullName>
    </submittedName>
</protein>
<dbReference type="PROSITE" id="PS00028">
    <property type="entry name" value="ZINC_FINGER_C2H2_1"/>
    <property type="match status" value="4"/>
</dbReference>
<dbReference type="EMBL" id="JAOPHQ010003414">
    <property type="protein sequence ID" value="KAK0143469.1"/>
    <property type="molecule type" value="Genomic_DNA"/>
</dbReference>
<dbReference type="GO" id="GO:0008270">
    <property type="term" value="F:zinc ion binding"/>
    <property type="evidence" value="ECO:0007669"/>
    <property type="project" value="UniProtKB-KW"/>
</dbReference>
<feature type="compositionally biased region" description="Basic and acidic residues" evidence="6">
    <location>
        <begin position="409"/>
        <end position="419"/>
    </location>
</feature>
<dbReference type="Pfam" id="PF23075">
    <property type="entry name" value="zf-C2H2_ZNF462_11"/>
    <property type="match status" value="2"/>
</dbReference>
<proteinExistence type="predicted"/>
<evidence type="ECO:0000259" key="7">
    <source>
        <dbReference type="PROSITE" id="PS50157"/>
    </source>
</evidence>
<gene>
    <name evidence="8" type="primary">ZNF462_1</name>
    <name evidence="8" type="ORF">N1851_018444</name>
</gene>
<evidence type="ECO:0000256" key="5">
    <source>
        <dbReference type="PROSITE-ProRule" id="PRU00042"/>
    </source>
</evidence>
<keyword evidence="4" id="KW-0862">Zinc</keyword>
<feature type="compositionally biased region" description="Polar residues" evidence="6">
    <location>
        <begin position="444"/>
        <end position="475"/>
    </location>
</feature>
<feature type="compositionally biased region" description="Polar residues" evidence="6">
    <location>
        <begin position="794"/>
        <end position="810"/>
    </location>
</feature>
<feature type="domain" description="C2H2-type" evidence="7">
    <location>
        <begin position="908"/>
        <end position="936"/>
    </location>
</feature>
<evidence type="ECO:0000256" key="6">
    <source>
        <dbReference type="SAM" id="MobiDB-lite"/>
    </source>
</evidence>
<keyword evidence="9" id="KW-1185">Reference proteome</keyword>
<keyword evidence="2" id="KW-0677">Repeat</keyword>
<dbReference type="PROSITE" id="PS50157">
    <property type="entry name" value="ZINC_FINGER_C2H2_2"/>
    <property type="match status" value="4"/>
</dbReference>
<feature type="domain" description="C2H2-type" evidence="7">
    <location>
        <begin position="1367"/>
        <end position="1395"/>
    </location>
</feature>
<dbReference type="Pfam" id="PF23077">
    <property type="entry name" value="zf-C2H2_ZNF462_1st"/>
    <property type="match status" value="1"/>
</dbReference>
<reference evidence="8" key="1">
    <citation type="journal article" date="2023" name="Front. Mar. Sci.">
        <title>A new Merluccius polli reference genome to investigate the effects of global change in West African waters.</title>
        <authorList>
            <person name="Mateo J.L."/>
            <person name="Blanco-Fernandez C."/>
            <person name="Garcia-Vazquez E."/>
            <person name="Machado-Schiaffino G."/>
        </authorList>
    </citation>
    <scope>NUCLEOTIDE SEQUENCE</scope>
    <source>
        <strain evidence="8">C29</strain>
        <tissue evidence="8">Fin</tissue>
    </source>
</reference>
<evidence type="ECO:0000256" key="1">
    <source>
        <dbReference type="ARBA" id="ARBA00022723"/>
    </source>
</evidence>
<feature type="region of interest" description="Disordered" evidence="6">
    <location>
        <begin position="874"/>
        <end position="902"/>
    </location>
</feature>
<accession>A0AA47MNV6</accession>
<evidence type="ECO:0000256" key="3">
    <source>
        <dbReference type="ARBA" id="ARBA00022771"/>
    </source>
</evidence>